<gene>
    <name evidence="5" type="ORF">SAMN05421846_101355</name>
</gene>
<dbReference type="RefSeq" id="WP_175443579.1">
    <property type="nucleotide sequence ID" value="NZ_FNDW01000001.1"/>
</dbReference>
<name>A0A1G8DYF4_9FLAO</name>
<dbReference type="PROSITE" id="PS51118">
    <property type="entry name" value="HTH_HXLR"/>
    <property type="match status" value="1"/>
</dbReference>
<accession>A0A1G8DYF4</accession>
<evidence type="ECO:0000256" key="2">
    <source>
        <dbReference type="ARBA" id="ARBA00023125"/>
    </source>
</evidence>
<dbReference type="InterPro" id="IPR036390">
    <property type="entry name" value="WH_DNA-bd_sf"/>
</dbReference>
<dbReference type="GO" id="GO:0003677">
    <property type="term" value="F:DNA binding"/>
    <property type="evidence" value="ECO:0007669"/>
    <property type="project" value="UniProtKB-KW"/>
</dbReference>
<proteinExistence type="predicted"/>
<reference evidence="6" key="1">
    <citation type="submission" date="2016-10" db="EMBL/GenBank/DDBJ databases">
        <authorList>
            <person name="Varghese N."/>
            <person name="Submissions S."/>
        </authorList>
    </citation>
    <scope>NUCLEOTIDE SEQUENCE [LARGE SCALE GENOMIC DNA]</scope>
    <source>
        <strain evidence="6">DSM 17071</strain>
    </source>
</reference>
<dbReference type="PANTHER" id="PTHR33204">
    <property type="entry name" value="TRANSCRIPTIONAL REGULATOR, MARR FAMILY"/>
    <property type="match status" value="1"/>
</dbReference>
<dbReference type="AlphaFoldDB" id="A0A1G8DYF4"/>
<dbReference type="EMBL" id="FNDW01000001">
    <property type="protein sequence ID" value="SDH62591.1"/>
    <property type="molecule type" value="Genomic_DNA"/>
</dbReference>
<dbReference type="InterPro" id="IPR002577">
    <property type="entry name" value="HTH_HxlR"/>
</dbReference>
<protein>
    <submittedName>
        <fullName evidence="5">DNA-binding transcriptional regulator, HxlR family</fullName>
    </submittedName>
</protein>
<evidence type="ECO:0000256" key="1">
    <source>
        <dbReference type="ARBA" id="ARBA00023015"/>
    </source>
</evidence>
<evidence type="ECO:0000313" key="6">
    <source>
        <dbReference type="Proteomes" id="UP000198869"/>
    </source>
</evidence>
<dbReference type="STRING" id="311334.SAMN05421846_101355"/>
<evidence type="ECO:0000313" key="5">
    <source>
        <dbReference type="EMBL" id="SDH62591.1"/>
    </source>
</evidence>
<dbReference type="Gene3D" id="1.10.10.10">
    <property type="entry name" value="Winged helix-like DNA-binding domain superfamily/Winged helix DNA-binding domain"/>
    <property type="match status" value="1"/>
</dbReference>
<evidence type="ECO:0000256" key="3">
    <source>
        <dbReference type="ARBA" id="ARBA00023163"/>
    </source>
</evidence>
<keyword evidence="1" id="KW-0805">Transcription regulation</keyword>
<dbReference type="InterPro" id="IPR036388">
    <property type="entry name" value="WH-like_DNA-bd_sf"/>
</dbReference>
<dbReference type="Proteomes" id="UP000198869">
    <property type="component" value="Unassembled WGS sequence"/>
</dbReference>
<evidence type="ECO:0000259" key="4">
    <source>
        <dbReference type="PROSITE" id="PS51118"/>
    </source>
</evidence>
<keyword evidence="3" id="KW-0804">Transcription</keyword>
<keyword evidence="2 5" id="KW-0238">DNA-binding</keyword>
<dbReference type="SUPFAM" id="SSF46785">
    <property type="entry name" value="Winged helix' DNA-binding domain"/>
    <property type="match status" value="1"/>
</dbReference>
<feature type="domain" description="HTH hxlR-type" evidence="4">
    <location>
        <begin position="11"/>
        <end position="106"/>
    </location>
</feature>
<organism evidence="5 6">
    <name type="scientific">Chryseobacterium taeanense</name>
    <dbReference type="NCBI Taxonomy" id="311334"/>
    <lineage>
        <taxon>Bacteria</taxon>
        <taxon>Pseudomonadati</taxon>
        <taxon>Bacteroidota</taxon>
        <taxon>Flavobacteriia</taxon>
        <taxon>Flavobacteriales</taxon>
        <taxon>Weeksellaceae</taxon>
        <taxon>Chryseobacterium group</taxon>
        <taxon>Chryseobacterium</taxon>
    </lineage>
</organism>
<sequence length="120" mass="14151">MKNKQKQLRLRDVSDVIYLIGGRWKSAILASLCDKEKRFNELQKDLKGITARTLIRELKFLEQNMLITKKEKDRNSYYTLSEHGKTLEPLIESIAAWAQQHRKLILEQKDDNLIFADSEF</sequence>
<dbReference type="Pfam" id="PF01638">
    <property type="entry name" value="HxlR"/>
    <property type="match status" value="1"/>
</dbReference>
<keyword evidence="6" id="KW-1185">Reference proteome</keyword>